<dbReference type="EMBL" id="GBRH01264574">
    <property type="protein sequence ID" value="JAD33321.1"/>
    <property type="molecule type" value="Transcribed_RNA"/>
</dbReference>
<reference evidence="2" key="1">
    <citation type="submission" date="2014-09" db="EMBL/GenBank/DDBJ databases">
        <authorList>
            <person name="Magalhaes I.L.F."/>
            <person name="Oliveira U."/>
            <person name="Santos F.R."/>
            <person name="Vidigal T.H.D.A."/>
            <person name="Brescovit A.D."/>
            <person name="Santos A.J."/>
        </authorList>
    </citation>
    <scope>NUCLEOTIDE SEQUENCE</scope>
    <source>
        <tissue evidence="2">Shoot tissue taken approximately 20 cm above the soil surface</tissue>
    </source>
</reference>
<dbReference type="AlphaFoldDB" id="A0A0A8Z3E2"/>
<evidence type="ECO:0000256" key="1">
    <source>
        <dbReference type="SAM" id="MobiDB-lite"/>
    </source>
</evidence>
<evidence type="ECO:0000313" key="2">
    <source>
        <dbReference type="EMBL" id="JAD33321.1"/>
    </source>
</evidence>
<accession>A0A0A8Z3E2</accession>
<sequence length="20" mass="2502">MIFNRHQEKHIEQIDAQINH</sequence>
<feature type="region of interest" description="Disordered" evidence="1">
    <location>
        <begin position="1"/>
        <end position="20"/>
    </location>
</feature>
<protein>
    <submittedName>
        <fullName evidence="2">Uncharacterized protein</fullName>
    </submittedName>
</protein>
<feature type="compositionally biased region" description="Basic and acidic residues" evidence="1">
    <location>
        <begin position="1"/>
        <end position="13"/>
    </location>
</feature>
<reference evidence="2" key="2">
    <citation type="journal article" date="2015" name="Data Brief">
        <title>Shoot transcriptome of the giant reed, Arundo donax.</title>
        <authorList>
            <person name="Barrero R.A."/>
            <person name="Guerrero F.D."/>
            <person name="Moolhuijzen P."/>
            <person name="Goolsby J.A."/>
            <person name="Tidwell J."/>
            <person name="Bellgard S.E."/>
            <person name="Bellgard M.I."/>
        </authorList>
    </citation>
    <scope>NUCLEOTIDE SEQUENCE</scope>
    <source>
        <tissue evidence="2">Shoot tissue taken approximately 20 cm above the soil surface</tissue>
    </source>
</reference>
<organism evidence="2">
    <name type="scientific">Arundo donax</name>
    <name type="common">Giant reed</name>
    <name type="synonym">Donax arundinaceus</name>
    <dbReference type="NCBI Taxonomy" id="35708"/>
    <lineage>
        <taxon>Eukaryota</taxon>
        <taxon>Viridiplantae</taxon>
        <taxon>Streptophyta</taxon>
        <taxon>Embryophyta</taxon>
        <taxon>Tracheophyta</taxon>
        <taxon>Spermatophyta</taxon>
        <taxon>Magnoliopsida</taxon>
        <taxon>Liliopsida</taxon>
        <taxon>Poales</taxon>
        <taxon>Poaceae</taxon>
        <taxon>PACMAD clade</taxon>
        <taxon>Arundinoideae</taxon>
        <taxon>Arundineae</taxon>
        <taxon>Arundo</taxon>
    </lineage>
</organism>
<proteinExistence type="predicted"/>
<name>A0A0A8Z3E2_ARUDO</name>